<feature type="domain" description="BTB" evidence="1">
    <location>
        <begin position="23"/>
        <end position="115"/>
    </location>
</feature>
<protein>
    <recommendedName>
        <fullName evidence="1">BTB domain-containing protein</fullName>
    </recommendedName>
</protein>
<dbReference type="SUPFAM" id="SSF54695">
    <property type="entry name" value="POZ domain"/>
    <property type="match status" value="1"/>
</dbReference>
<keyword evidence="3" id="KW-1185">Reference proteome</keyword>
<reference evidence="2 3" key="1">
    <citation type="submission" date="2024-04" db="EMBL/GenBank/DDBJ databases">
        <title>Phyllosticta paracitricarpa is synonymous to the EU quarantine fungus P. citricarpa based on phylogenomic analyses.</title>
        <authorList>
            <consortium name="Lawrence Berkeley National Laboratory"/>
            <person name="Van Ingen-Buijs V.A."/>
            <person name="Van Westerhoven A.C."/>
            <person name="Haridas S."/>
            <person name="Skiadas P."/>
            <person name="Martin F."/>
            <person name="Groenewald J.Z."/>
            <person name="Crous P.W."/>
            <person name="Seidl M.F."/>
        </authorList>
    </citation>
    <scope>NUCLEOTIDE SEQUENCE [LARGE SCALE GENOMIC DNA]</scope>
    <source>
        <strain evidence="2 3">CBS 123371</strain>
    </source>
</reference>
<dbReference type="Proteomes" id="UP001363622">
    <property type="component" value="Unassembled WGS sequence"/>
</dbReference>
<dbReference type="CDD" id="cd18186">
    <property type="entry name" value="BTB_POZ_ZBTB_KLHL-like"/>
    <property type="match status" value="1"/>
</dbReference>
<evidence type="ECO:0000313" key="3">
    <source>
        <dbReference type="Proteomes" id="UP001363622"/>
    </source>
</evidence>
<sequence>MASTPDTLLRKNISQLLDSEIYSDTDIKVGTTTFKVHKAILCTQSEYFRRAFDLKRPMASRKEALTNIITLEEPDTPEVSPFHGSRRSLTDKAFYFPSFSTAISMLYDNTPEFDRSLRDLIVNVAVKKMDEENLLSNKNFNEAMANSCGFAKDLVHAMQARHESAIIWEVDLRRKLCSKVTTVAETSYAADKAVCCTGCDRVFGSKWLGCLKVLRHMGLGAFAALRFGGPGP</sequence>
<evidence type="ECO:0000259" key="1">
    <source>
        <dbReference type="PROSITE" id="PS50097"/>
    </source>
</evidence>
<dbReference type="EMBL" id="JBBPHU010000007">
    <property type="protein sequence ID" value="KAK7515405.1"/>
    <property type="molecule type" value="Genomic_DNA"/>
</dbReference>
<dbReference type="PANTHER" id="PTHR47843">
    <property type="entry name" value="BTB DOMAIN-CONTAINING PROTEIN-RELATED"/>
    <property type="match status" value="1"/>
</dbReference>
<accession>A0ABR1KIQ6</accession>
<dbReference type="Pfam" id="PF00651">
    <property type="entry name" value="BTB"/>
    <property type="match status" value="1"/>
</dbReference>
<dbReference type="InterPro" id="IPR000210">
    <property type="entry name" value="BTB/POZ_dom"/>
</dbReference>
<dbReference type="PROSITE" id="PS50097">
    <property type="entry name" value="BTB"/>
    <property type="match status" value="1"/>
</dbReference>
<dbReference type="Gene3D" id="3.30.710.10">
    <property type="entry name" value="Potassium Channel Kv1.1, Chain A"/>
    <property type="match status" value="1"/>
</dbReference>
<organism evidence="2 3">
    <name type="scientific">Phyllosticta citriasiana</name>
    <dbReference type="NCBI Taxonomy" id="595635"/>
    <lineage>
        <taxon>Eukaryota</taxon>
        <taxon>Fungi</taxon>
        <taxon>Dikarya</taxon>
        <taxon>Ascomycota</taxon>
        <taxon>Pezizomycotina</taxon>
        <taxon>Dothideomycetes</taxon>
        <taxon>Dothideomycetes incertae sedis</taxon>
        <taxon>Botryosphaeriales</taxon>
        <taxon>Phyllostictaceae</taxon>
        <taxon>Phyllosticta</taxon>
    </lineage>
</organism>
<gene>
    <name evidence="2" type="ORF">IWZ03DRAFT_360600</name>
</gene>
<dbReference type="InterPro" id="IPR011333">
    <property type="entry name" value="SKP1/BTB/POZ_sf"/>
</dbReference>
<name>A0ABR1KIQ6_9PEZI</name>
<comment type="caution">
    <text evidence="2">The sequence shown here is derived from an EMBL/GenBank/DDBJ whole genome shotgun (WGS) entry which is preliminary data.</text>
</comment>
<proteinExistence type="predicted"/>
<evidence type="ECO:0000313" key="2">
    <source>
        <dbReference type="EMBL" id="KAK7515405.1"/>
    </source>
</evidence>